<dbReference type="RefSeq" id="WP_204202759.1">
    <property type="nucleotide sequence ID" value="NZ_JAFELM010000021.1"/>
</dbReference>
<dbReference type="EMBL" id="JAFELM010000021">
    <property type="protein sequence ID" value="MBM6617389.1"/>
    <property type="molecule type" value="Genomic_DNA"/>
</dbReference>
<accession>A0ABS2DFY5</accession>
<evidence type="ECO:0000313" key="1">
    <source>
        <dbReference type="EMBL" id="MBM6617389.1"/>
    </source>
</evidence>
<sequence length="178" mass="20686">MIEVTSYFLKPNVLIDDIEKASIHRNQYFIEVNDREKVLKHISTTHPVYPGMIEIKHGQTTILGTAYNDSVDGLWYNIIQCLNLLTNHRHVSAPFVYHPFELALTFVQNNHEEITISIIQEDTIIDSWRLPRYETITALLHGANLFFKQLKELNFNLVVNDSEDILDTITKLKTQYDA</sequence>
<comment type="caution">
    <text evidence="1">The sequence shown here is derived from an EMBL/GenBank/DDBJ whole genome shotgun (WGS) entry which is preliminary data.</text>
</comment>
<name>A0ABS2DFY5_9BACI</name>
<proteinExistence type="predicted"/>
<organism evidence="1 2">
    <name type="scientific">Bacillus suaedaesalsae</name>
    <dbReference type="NCBI Taxonomy" id="2810349"/>
    <lineage>
        <taxon>Bacteria</taxon>
        <taxon>Bacillati</taxon>
        <taxon>Bacillota</taxon>
        <taxon>Bacilli</taxon>
        <taxon>Bacillales</taxon>
        <taxon>Bacillaceae</taxon>
        <taxon>Bacillus</taxon>
    </lineage>
</organism>
<protein>
    <submittedName>
        <fullName evidence="1">Uncharacterized protein</fullName>
    </submittedName>
</protein>
<evidence type="ECO:0000313" key="2">
    <source>
        <dbReference type="Proteomes" id="UP001518925"/>
    </source>
</evidence>
<reference evidence="1 2" key="1">
    <citation type="submission" date="2021-02" db="EMBL/GenBank/DDBJ databases">
        <title>Bacillus sp. RD4P76, an endophyte from a halophyte.</title>
        <authorList>
            <person name="Sun J.-Q."/>
        </authorList>
    </citation>
    <scope>NUCLEOTIDE SEQUENCE [LARGE SCALE GENOMIC DNA]</scope>
    <source>
        <strain evidence="1 2">RD4P76</strain>
    </source>
</reference>
<keyword evidence="2" id="KW-1185">Reference proteome</keyword>
<gene>
    <name evidence="1" type="ORF">JR050_06830</name>
</gene>
<dbReference type="Proteomes" id="UP001518925">
    <property type="component" value="Unassembled WGS sequence"/>
</dbReference>